<organism evidence="5 6">
    <name type="scientific">Geitlerinema calcuttense NRMC-F 0142</name>
    <dbReference type="NCBI Taxonomy" id="2922238"/>
    <lineage>
        <taxon>Bacteria</taxon>
        <taxon>Bacillati</taxon>
        <taxon>Cyanobacteriota</taxon>
        <taxon>Cyanophyceae</taxon>
        <taxon>Geitlerinematales</taxon>
        <taxon>Geitlerinemataceae</taxon>
        <taxon>Geitlerinema</taxon>
    </lineage>
</organism>
<dbReference type="InterPro" id="IPR014710">
    <property type="entry name" value="RmlC-like_jellyroll"/>
</dbReference>
<name>A0ABT7LY48_9CYAN</name>
<dbReference type="Gene3D" id="2.60.120.10">
    <property type="entry name" value="Jelly Rolls"/>
    <property type="match status" value="1"/>
</dbReference>
<dbReference type="SUPFAM" id="SSF51182">
    <property type="entry name" value="RmlC-like cupins"/>
    <property type="match status" value="1"/>
</dbReference>
<dbReference type="SMART" id="SM00342">
    <property type="entry name" value="HTH_ARAC"/>
    <property type="match status" value="1"/>
</dbReference>
<evidence type="ECO:0000256" key="2">
    <source>
        <dbReference type="ARBA" id="ARBA00023125"/>
    </source>
</evidence>
<dbReference type="Proteomes" id="UP001230986">
    <property type="component" value="Unassembled WGS sequence"/>
</dbReference>
<accession>A0ABT7LY48</accession>
<keyword evidence="1" id="KW-0805">Transcription regulation</keyword>
<reference evidence="5 6" key="1">
    <citation type="submission" date="2023-06" db="EMBL/GenBank/DDBJ databases">
        <title>Whole genome sequence of Oscillatoria calcuttensis NRMC-F 0142.</title>
        <authorList>
            <person name="Shakena Fathima T."/>
            <person name="Muralitharan G."/>
            <person name="Thajuddin N."/>
        </authorList>
    </citation>
    <scope>NUCLEOTIDE SEQUENCE [LARGE SCALE GENOMIC DNA]</scope>
    <source>
        <strain evidence="5 6">NRMC-F 0142</strain>
    </source>
</reference>
<evidence type="ECO:0000256" key="1">
    <source>
        <dbReference type="ARBA" id="ARBA00023015"/>
    </source>
</evidence>
<dbReference type="RefSeq" id="WP_285963139.1">
    <property type="nucleotide sequence ID" value="NZ_JASVEJ010000021.1"/>
</dbReference>
<keyword evidence="2" id="KW-0238">DNA-binding</keyword>
<protein>
    <submittedName>
        <fullName evidence="5">AraC family transcriptional regulator</fullName>
    </submittedName>
</protein>
<comment type="caution">
    <text evidence="5">The sequence shown here is derived from an EMBL/GenBank/DDBJ whole genome shotgun (WGS) entry which is preliminary data.</text>
</comment>
<dbReference type="EMBL" id="JASVEJ010000021">
    <property type="protein sequence ID" value="MDL5056929.1"/>
    <property type="molecule type" value="Genomic_DNA"/>
</dbReference>
<dbReference type="CDD" id="cd06976">
    <property type="entry name" value="cupin_MtlR-like_N"/>
    <property type="match status" value="1"/>
</dbReference>
<dbReference type="SUPFAM" id="SSF46689">
    <property type="entry name" value="Homeodomain-like"/>
    <property type="match status" value="2"/>
</dbReference>
<dbReference type="Gene3D" id="1.10.10.60">
    <property type="entry name" value="Homeodomain-like"/>
    <property type="match status" value="2"/>
</dbReference>
<dbReference type="InterPro" id="IPR018062">
    <property type="entry name" value="HTH_AraC-typ_CS"/>
</dbReference>
<sequence>MKAQLEKIPFGQTAWICRKFSLPRFHYPWHFHPELELTLILSSRGTRFVGDKIDSFKEGDLVFLGADLPHVWLNDKNHKGKAESIVLQFRQELFSSQLIPEKEHIRILHLFQKARRGLLLGGRLRDNVEKSLTKMMTLEPIPGLSLFLEILDGMSLSREYRPIASAGYEPLLNGEDSLRMNKVFQFLHGHFKEDIFEKEMGALIGMSPSAFSRYFKRRTGTTFASFLIDLRLSHACKLLIESDRTIAEICFESGFLNLSNFNRQFLRRKGCSPKAYRQRAIALI</sequence>
<evidence type="ECO:0000313" key="6">
    <source>
        <dbReference type="Proteomes" id="UP001230986"/>
    </source>
</evidence>
<dbReference type="PROSITE" id="PS01124">
    <property type="entry name" value="HTH_ARAC_FAMILY_2"/>
    <property type="match status" value="1"/>
</dbReference>
<dbReference type="InterPro" id="IPR011051">
    <property type="entry name" value="RmlC_Cupin_sf"/>
</dbReference>
<dbReference type="PANTHER" id="PTHR43280">
    <property type="entry name" value="ARAC-FAMILY TRANSCRIPTIONAL REGULATOR"/>
    <property type="match status" value="1"/>
</dbReference>
<dbReference type="PANTHER" id="PTHR43280:SF27">
    <property type="entry name" value="TRANSCRIPTIONAL REGULATOR MTLR"/>
    <property type="match status" value="1"/>
</dbReference>
<gene>
    <name evidence="5" type="ORF">QQ055_05545</name>
</gene>
<dbReference type="Pfam" id="PF12833">
    <property type="entry name" value="HTH_18"/>
    <property type="match status" value="1"/>
</dbReference>
<keyword evidence="3" id="KW-0804">Transcription</keyword>
<dbReference type="InterPro" id="IPR018060">
    <property type="entry name" value="HTH_AraC"/>
</dbReference>
<evidence type="ECO:0000259" key="4">
    <source>
        <dbReference type="PROSITE" id="PS01124"/>
    </source>
</evidence>
<evidence type="ECO:0000313" key="5">
    <source>
        <dbReference type="EMBL" id="MDL5056929.1"/>
    </source>
</evidence>
<dbReference type="PROSITE" id="PS00041">
    <property type="entry name" value="HTH_ARAC_FAMILY_1"/>
    <property type="match status" value="1"/>
</dbReference>
<feature type="domain" description="HTH araC/xylS-type" evidence="4">
    <location>
        <begin position="181"/>
        <end position="279"/>
    </location>
</feature>
<dbReference type="InterPro" id="IPR009057">
    <property type="entry name" value="Homeodomain-like_sf"/>
</dbReference>
<proteinExistence type="predicted"/>
<evidence type="ECO:0000256" key="3">
    <source>
        <dbReference type="ARBA" id="ARBA00023163"/>
    </source>
</evidence>
<keyword evidence="6" id="KW-1185">Reference proteome</keyword>